<dbReference type="OrthoDB" id="7209364at2"/>
<gene>
    <name evidence="1" type="ORF">E1294_43295</name>
</gene>
<name>A0A4R4WGK2_9ACTN</name>
<comment type="caution">
    <text evidence="1">The sequence shown here is derived from an EMBL/GenBank/DDBJ whole genome shotgun (WGS) entry which is preliminary data.</text>
</comment>
<organism evidence="1 2">
    <name type="scientific">Nonomuraea diastatica</name>
    <dbReference type="NCBI Taxonomy" id="1848329"/>
    <lineage>
        <taxon>Bacteria</taxon>
        <taxon>Bacillati</taxon>
        <taxon>Actinomycetota</taxon>
        <taxon>Actinomycetes</taxon>
        <taxon>Streptosporangiales</taxon>
        <taxon>Streptosporangiaceae</taxon>
        <taxon>Nonomuraea</taxon>
    </lineage>
</organism>
<dbReference type="Proteomes" id="UP000294543">
    <property type="component" value="Unassembled WGS sequence"/>
</dbReference>
<sequence length="182" mass="19322">MDPKLGGGHLLLTDRTFGATVTHVLLRGRAVPVAVAGPHHGFLVAVGCGDGGGALVAGAAEERLHFSLDRGLDDQPGAEPGDVFEDLGQVAISGEQGVDLGTDGLDRRYSTGRERGTPSYGTWRFSTEPTLVIYLHRIPDATGSIHEHRDQLLVPHRPVQLGRPFVHGQRLHGGLGDQVPLP</sequence>
<evidence type="ECO:0000313" key="2">
    <source>
        <dbReference type="Proteomes" id="UP000294543"/>
    </source>
</evidence>
<reference evidence="1 2" key="1">
    <citation type="submission" date="2019-03" db="EMBL/GenBank/DDBJ databases">
        <title>Draft genome sequences of novel Actinobacteria.</title>
        <authorList>
            <person name="Sahin N."/>
            <person name="Ay H."/>
            <person name="Saygin H."/>
        </authorList>
    </citation>
    <scope>NUCLEOTIDE SEQUENCE [LARGE SCALE GENOMIC DNA]</scope>
    <source>
        <strain evidence="1 2">KC712</strain>
    </source>
</reference>
<dbReference type="AlphaFoldDB" id="A0A4R4WGK2"/>
<keyword evidence="2" id="KW-1185">Reference proteome</keyword>
<evidence type="ECO:0000313" key="1">
    <source>
        <dbReference type="EMBL" id="TDD12660.1"/>
    </source>
</evidence>
<dbReference type="EMBL" id="SMKP01000196">
    <property type="protein sequence ID" value="TDD12660.1"/>
    <property type="molecule type" value="Genomic_DNA"/>
</dbReference>
<protein>
    <submittedName>
        <fullName evidence="1">Uncharacterized protein</fullName>
    </submittedName>
</protein>
<proteinExistence type="predicted"/>
<accession>A0A4R4WGK2</accession>